<sequence length="139" mass="16020">MDTISDIELIERSRSPTRLTTRLHDYMDQMLPQLQHQQANGIVTGLFVLPQAHLRQNKRSIQTTNTERSDVQCPTFMGTFKNSRQQKILTKQAGLADQERDRVANGEDFETVVQDIARKKIDIIKEVDREIAEARRKAS</sequence>
<keyword evidence="2" id="KW-1185">Reference proteome</keyword>
<name>A0A139H1W9_9PEZI</name>
<accession>A0A139H1W9</accession>
<organism evidence="1 2">
    <name type="scientific">Pseudocercospora eumusae</name>
    <dbReference type="NCBI Taxonomy" id="321146"/>
    <lineage>
        <taxon>Eukaryota</taxon>
        <taxon>Fungi</taxon>
        <taxon>Dikarya</taxon>
        <taxon>Ascomycota</taxon>
        <taxon>Pezizomycotina</taxon>
        <taxon>Dothideomycetes</taxon>
        <taxon>Dothideomycetidae</taxon>
        <taxon>Mycosphaerellales</taxon>
        <taxon>Mycosphaerellaceae</taxon>
        <taxon>Pseudocercospora</taxon>
    </lineage>
</organism>
<dbReference type="AlphaFoldDB" id="A0A139H1W9"/>
<reference evidence="1 2" key="1">
    <citation type="submission" date="2015-07" db="EMBL/GenBank/DDBJ databases">
        <title>Comparative genomics of the Sigatoka disease complex on banana suggests a link between parallel evolutionary changes in Pseudocercospora fijiensis and Pseudocercospora eumusae and increased virulence on the banana host.</title>
        <authorList>
            <person name="Chang T.-C."/>
            <person name="Salvucci A."/>
            <person name="Crous P.W."/>
            <person name="Stergiopoulos I."/>
        </authorList>
    </citation>
    <scope>NUCLEOTIDE SEQUENCE [LARGE SCALE GENOMIC DNA]</scope>
    <source>
        <strain evidence="1 2">CBS 114824</strain>
    </source>
</reference>
<evidence type="ECO:0000313" key="1">
    <source>
        <dbReference type="EMBL" id="KXS96453.1"/>
    </source>
</evidence>
<comment type="caution">
    <text evidence="1">The sequence shown here is derived from an EMBL/GenBank/DDBJ whole genome shotgun (WGS) entry which is preliminary data.</text>
</comment>
<dbReference type="Proteomes" id="UP000070133">
    <property type="component" value="Unassembled WGS sequence"/>
</dbReference>
<evidence type="ECO:0000313" key="2">
    <source>
        <dbReference type="Proteomes" id="UP000070133"/>
    </source>
</evidence>
<protein>
    <submittedName>
        <fullName evidence="1">Uncharacterized protein</fullName>
    </submittedName>
</protein>
<gene>
    <name evidence="1" type="ORF">AC578_3242</name>
</gene>
<proteinExistence type="predicted"/>
<dbReference type="EMBL" id="LFZN01000174">
    <property type="protein sequence ID" value="KXS96453.1"/>
    <property type="molecule type" value="Genomic_DNA"/>
</dbReference>